<dbReference type="GO" id="GO:0005634">
    <property type="term" value="C:nucleus"/>
    <property type="evidence" value="ECO:0007669"/>
    <property type="project" value="InterPro"/>
</dbReference>
<comment type="caution">
    <text evidence="4">The sequence shown here is derived from an EMBL/GenBank/DDBJ whole genome shotgun (WGS) entry which is preliminary data.</text>
</comment>
<dbReference type="EMBL" id="QGKW02000007">
    <property type="protein sequence ID" value="KAF2618720.1"/>
    <property type="molecule type" value="Genomic_DNA"/>
</dbReference>
<dbReference type="AlphaFoldDB" id="A0A8S9MFD9"/>
<evidence type="ECO:0000256" key="3">
    <source>
        <dbReference type="RuleBase" id="RU003876"/>
    </source>
</evidence>
<dbReference type="PANTHER" id="PTHR11875">
    <property type="entry name" value="TESTIS-SPECIFIC Y-ENCODED PROTEIN"/>
    <property type="match status" value="1"/>
</dbReference>
<reference evidence="4" key="1">
    <citation type="submission" date="2019-12" db="EMBL/GenBank/DDBJ databases">
        <title>Genome sequencing and annotation of Brassica cretica.</title>
        <authorList>
            <person name="Studholme D.J."/>
            <person name="Sarris P.F."/>
        </authorList>
    </citation>
    <scope>NUCLEOTIDE SEQUENCE</scope>
    <source>
        <strain evidence="4">PFS-001/15</strain>
        <tissue evidence="4">Leaf</tissue>
    </source>
</reference>
<comment type="similarity">
    <text evidence="1 3">Belongs to the nucleosome assembly protein (NAP) family.</text>
</comment>
<sequence>MLYIMSAIQMSKRKFAAMTDYPGKIPKGVDLPSDAVVEDNNIKVEATVSANPLLGSEEHNERDEIVKEINEPNSRWKAVVSDRFANTTLVAPSIVLWGTHMLLLNQSIGIEMGVAEMHSVEFYFGPDLSSYHLLHACQKAHDGCYNFSFYESEIELTDHLTIKTHAHVKVLYWELRKSELCVVILRLWNYVHWPNFPLLVPLPSISQDVTLLSIPELPRLLDEGALKYLNDIKLNSVTLIVSQYQRVQASLFFAQNPYSKNTVVNKTNHMIEDESILEKAIGTEIEWFPTECLDQKTWYGLPKEQFYQWSTTMISGLYLCEAVAANDLEKDEVQ</sequence>
<dbReference type="InterPro" id="IPR002164">
    <property type="entry name" value="NAP_family"/>
</dbReference>
<evidence type="ECO:0000313" key="4">
    <source>
        <dbReference type="EMBL" id="KAF2618720.1"/>
    </source>
</evidence>
<dbReference type="GO" id="GO:0042393">
    <property type="term" value="F:histone binding"/>
    <property type="evidence" value="ECO:0007669"/>
    <property type="project" value="UniProtKB-ARBA"/>
</dbReference>
<protein>
    <submittedName>
        <fullName evidence="4">Uncharacterized protein</fullName>
    </submittedName>
</protein>
<proteinExistence type="inferred from homology"/>
<dbReference type="SUPFAM" id="SSF143113">
    <property type="entry name" value="NAP-like"/>
    <property type="match status" value="1"/>
</dbReference>
<dbReference type="Pfam" id="PF00956">
    <property type="entry name" value="NAP"/>
    <property type="match status" value="1"/>
</dbReference>
<evidence type="ECO:0000256" key="2">
    <source>
        <dbReference type="ARBA" id="ARBA00023186"/>
    </source>
</evidence>
<dbReference type="GO" id="GO:0000724">
    <property type="term" value="P:double-strand break repair via homologous recombination"/>
    <property type="evidence" value="ECO:0007669"/>
    <property type="project" value="UniProtKB-ARBA"/>
</dbReference>
<dbReference type="Gene3D" id="3.30.1120.90">
    <property type="entry name" value="Nucleosome assembly protein"/>
    <property type="match status" value="1"/>
</dbReference>
<dbReference type="Proteomes" id="UP000712281">
    <property type="component" value="Unassembled WGS sequence"/>
</dbReference>
<dbReference type="InterPro" id="IPR037231">
    <property type="entry name" value="NAP-like_sf"/>
</dbReference>
<dbReference type="GO" id="GO:0006334">
    <property type="term" value="P:nucleosome assembly"/>
    <property type="evidence" value="ECO:0007669"/>
    <property type="project" value="InterPro"/>
</dbReference>
<evidence type="ECO:0000256" key="1">
    <source>
        <dbReference type="ARBA" id="ARBA00009947"/>
    </source>
</evidence>
<keyword evidence="2" id="KW-0143">Chaperone</keyword>
<organism evidence="4 5">
    <name type="scientific">Brassica cretica</name>
    <name type="common">Mustard</name>
    <dbReference type="NCBI Taxonomy" id="69181"/>
    <lineage>
        <taxon>Eukaryota</taxon>
        <taxon>Viridiplantae</taxon>
        <taxon>Streptophyta</taxon>
        <taxon>Embryophyta</taxon>
        <taxon>Tracheophyta</taxon>
        <taxon>Spermatophyta</taxon>
        <taxon>Magnoliopsida</taxon>
        <taxon>eudicotyledons</taxon>
        <taxon>Gunneridae</taxon>
        <taxon>Pentapetalae</taxon>
        <taxon>rosids</taxon>
        <taxon>malvids</taxon>
        <taxon>Brassicales</taxon>
        <taxon>Brassicaceae</taxon>
        <taxon>Brassiceae</taxon>
        <taxon>Brassica</taxon>
    </lineage>
</organism>
<gene>
    <name evidence="4" type="ORF">F2Q68_00040194</name>
</gene>
<evidence type="ECO:0000313" key="5">
    <source>
        <dbReference type="Proteomes" id="UP000712281"/>
    </source>
</evidence>
<name>A0A8S9MFD9_BRACR</name>
<accession>A0A8S9MFD9</accession>